<dbReference type="Pfam" id="PF13828">
    <property type="entry name" value="DUF4190"/>
    <property type="match status" value="1"/>
</dbReference>
<organism evidence="4 5">
    <name type="scientific">Lujinxingia litoralis</name>
    <dbReference type="NCBI Taxonomy" id="2211119"/>
    <lineage>
        <taxon>Bacteria</taxon>
        <taxon>Deltaproteobacteria</taxon>
        <taxon>Bradymonadales</taxon>
        <taxon>Lujinxingiaceae</taxon>
        <taxon>Lujinxingia</taxon>
    </lineage>
</organism>
<keyword evidence="5" id="KW-1185">Reference proteome</keyword>
<keyword evidence="2" id="KW-1133">Transmembrane helix</keyword>
<protein>
    <submittedName>
        <fullName evidence="4">DUF4190 domain-containing protein</fullName>
    </submittedName>
</protein>
<proteinExistence type="predicted"/>
<gene>
    <name evidence="4" type="ORF">DL240_06780</name>
</gene>
<sequence>MAFRDPYHTPQQTPQHSPPPAENHQQVAENKPSSMAWAALFCGIGAWVALPAIAAIAAVICGHIERGNIARGEAPSAGQTVATVGMILGYIQLGMVALGLLLVLGFFGLMALGIALA</sequence>
<dbReference type="Proteomes" id="UP000249169">
    <property type="component" value="Unassembled WGS sequence"/>
</dbReference>
<keyword evidence="2" id="KW-0812">Transmembrane</keyword>
<evidence type="ECO:0000313" key="4">
    <source>
        <dbReference type="EMBL" id="RAL23852.1"/>
    </source>
</evidence>
<evidence type="ECO:0000259" key="3">
    <source>
        <dbReference type="Pfam" id="PF13828"/>
    </source>
</evidence>
<feature type="domain" description="DUF4190" evidence="3">
    <location>
        <begin position="35"/>
        <end position="98"/>
    </location>
</feature>
<comment type="caution">
    <text evidence="4">The sequence shown here is derived from an EMBL/GenBank/DDBJ whole genome shotgun (WGS) entry which is preliminary data.</text>
</comment>
<dbReference type="RefSeq" id="WP_111729110.1">
    <property type="nucleotide sequence ID" value="NZ_QHKO01000002.1"/>
</dbReference>
<dbReference type="OrthoDB" id="5523382at2"/>
<feature type="transmembrane region" description="Helical" evidence="2">
    <location>
        <begin position="36"/>
        <end position="62"/>
    </location>
</feature>
<name>A0A328C9M9_9DELT</name>
<accession>A0A328C9M9</accession>
<evidence type="ECO:0000313" key="5">
    <source>
        <dbReference type="Proteomes" id="UP000249169"/>
    </source>
</evidence>
<keyword evidence="2" id="KW-0472">Membrane</keyword>
<feature type="transmembrane region" description="Helical" evidence="2">
    <location>
        <begin position="97"/>
        <end position="116"/>
    </location>
</feature>
<dbReference type="EMBL" id="QHKO01000002">
    <property type="protein sequence ID" value="RAL23852.1"/>
    <property type="molecule type" value="Genomic_DNA"/>
</dbReference>
<feature type="region of interest" description="Disordered" evidence="1">
    <location>
        <begin position="1"/>
        <end position="30"/>
    </location>
</feature>
<dbReference type="InterPro" id="IPR025241">
    <property type="entry name" value="DUF4190"/>
</dbReference>
<dbReference type="AlphaFoldDB" id="A0A328C9M9"/>
<evidence type="ECO:0000256" key="2">
    <source>
        <dbReference type="SAM" id="Phobius"/>
    </source>
</evidence>
<reference evidence="4 5" key="1">
    <citation type="submission" date="2018-05" db="EMBL/GenBank/DDBJ databases">
        <title>Lujinxingia marina gen. nov. sp. nov., a new facultative anaerobic member of the class Deltaproteobacteria, and proposal of Lujinxingaceae fam. nov.</title>
        <authorList>
            <person name="Li C.-M."/>
        </authorList>
    </citation>
    <scope>NUCLEOTIDE SEQUENCE [LARGE SCALE GENOMIC DNA]</scope>
    <source>
        <strain evidence="4 5">B210</strain>
    </source>
</reference>
<evidence type="ECO:0000256" key="1">
    <source>
        <dbReference type="SAM" id="MobiDB-lite"/>
    </source>
</evidence>